<dbReference type="RefSeq" id="WP_197115336.1">
    <property type="nucleotide sequence ID" value="NZ_JACBXQ010000003.1"/>
</dbReference>
<comment type="similarity">
    <text evidence="1">Belongs to the short-chain dehydrogenases/reductases (SDR) family.</text>
</comment>
<dbReference type="CDD" id="cd05233">
    <property type="entry name" value="SDR_c"/>
    <property type="match status" value="1"/>
</dbReference>
<sequence>MNNSTQIPIGIQEQLPDPMTVCVSGVSSGIGAAQAAAFLKAGHRLFGIDRQKTPEVIQLSQDYPQQFYFKQADLSSIEEVNEAITTFKQHFTCLHVLCNTAGRLDQFLPLDQTSPDLFDQIIKTNLYSIFYLTKGLLPLLLDQKSSRLINMGSIAGLGAGGGGIAYTASKHAIIGFTKQMAYDYAKHGLRANAIAPGAIATPMNTADFEGDHPMAHWVCEQTPNQRWASPDEVAQLTLFLASDGADYIQGSVLPIDGGWMNR</sequence>
<dbReference type="InterPro" id="IPR002347">
    <property type="entry name" value="SDR_fam"/>
</dbReference>
<name>A0ABS0LQH8_9LACT</name>
<evidence type="ECO:0000313" key="3">
    <source>
        <dbReference type="Proteomes" id="UP000721415"/>
    </source>
</evidence>
<evidence type="ECO:0000256" key="1">
    <source>
        <dbReference type="ARBA" id="ARBA00006484"/>
    </source>
</evidence>
<protein>
    <submittedName>
        <fullName evidence="2">3-oxoacyl-ACP reductase</fullName>
    </submittedName>
</protein>
<dbReference type="Gene3D" id="3.40.50.720">
    <property type="entry name" value="NAD(P)-binding Rossmann-like Domain"/>
    <property type="match status" value="1"/>
</dbReference>
<dbReference type="EMBL" id="JACBXQ010000003">
    <property type="protein sequence ID" value="MBG9986413.1"/>
    <property type="molecule type" value="Genomic_DNA"/>
</dbReference>
<accession>A0ABS0LQH8</accession>
<dbReference type="Proteomes" id="UP000721415">
    <property type="component" value="Unassembled WGS sequence"/>
</dbReference>
<dbReference type="PROSITE" id="PS00061">
    <property type="entry name" value="ADH_SHORT"/>
    <property type="match status" value="1"/>
</dbReference>
<dbReference type="Pfam" id="PF13561">
    <property type="entry name" value="adh_short_C2"/>
    <property type="match status" value="1"/>
</dbReference>
<dbReference type="SUPFAM" id="SSF51735">
    <property type="entry name" value="NAD(P)-binding Rossmann-fold domains"/>
    <property type="match status" value="1"/>
</dbReference>
<dbReference type="PRINTS" id="PR00080">
    <property type="entry name" value="SDRFAMILY"/>
</dbReference>
<proteinExistence type="inferred from homology"/>
<dbReference type="PRINTS" id="PR00081">
    <property type="entry name" value="GDHRDH"/>
</dbReference>
<gene>
    <name evidence="2" type="ORF">HZY91_05840</name>
</gene>
<dbReference type="InterPro" id="IPR036291">
    <property type="entry name" value="NAD(P)-bd_dom_sf"/>
</dbReference>
<dbReference type="InterPro" id="IPR020904">
    <property type="entry name" value="Sc_DH/Rdtase_CS"/>
</dbReference>
<dbReference type="NCBIfam" id="NF005118">
    <property type="entry name" value="PRK06550.1"/>
    <property type="match status" value="1"/>
</dbReference>
<reference evidence="2 3" key="1">
    <citation type="submission" date="2020-07" db="EMBL/GenBank/DDBJ databases">
        <title>Facklamia lactis sp. nov., isolated from raw milk.</title>
        <authorList>
            <person name="Doll E.V."/>
            <person name="Huptas C."/>
            <person name="Staib L."/>
            <person name="Wenning M."/>
            <person name="Scherer S."/>
        </authorList>
    </citation>
    <scope>NUCLEOTIDE SEQUENCE [LARGE SCALE GENOMIC DNA]</scope>
    <source>
        <strain evidence="2 3">DSM 111018</strain>
    </source>
</reference>
<dbReference type="PANTHER" id="PTHR42760">
    <property type="entry name" value="SHORT-CHAIN DEHYDROGENASES/REDUCTASES FAMILY MEMBER"/>
    <property type="match status" value="1"/>
</dbReference>
<keyword evidence="3" id="KW-1185">Reference proteome</keyword>
<evidence type="ECO:0000313" key="2">
    <source>
        <dbReference type="EMBL" id="MBG9986413.1"/>
    </source>
</evidence>
<organism evidence="2 3">
    <name type="scientific">Facklamia lactis</name>
    <dbReference type="NCBI Taxonomy" id="2749967"/>
    <lineage>
        <taxon>Bacteria</taxon>
        <taxon>Bacillati</taxon>
        <taxon>Bacillota</taxon>
        <taxon>Bacilli</taxon>
        <taxon>Lactobacillales</taxon>
        <taxon>Aerococcaceae</taxon>
        <taxon>Facklamia</taxon>
    </lineage>
</organism>
<comment type="caution">
    <text evidence="2">The sequence shown here is derived from an EMBL/GenBank/DDBJ whole genome shotgun (WGS) entry which is preliminary data.</text>
</comment>